<dbReference type="GO" id="GO:0005886">
    <property type="term" value="C:plasma membrane"/>
    <property type="evidence" value="ECO:0007669"/>
    <property type="project" value="UniProtKB-SubCell"/>
</dbReference>
<reference evidence="12" key="1">
    <citation type="submission" date="2016-10" db="EMBL/GenBank/DDBJ databases">
        <authorList>
            <person name="Varghese N."/>
            <person name="Submissions S."/>
        </authorList>
    </citation>
    <scope>NUCLEOTIDE SEQUENCE [LARGE SCALE GENOMIC DNA]</scope>
    <source>
        <strain evidence="12">DSM 10146</strain>
    </source>
</reference>
<dbReference type="STRING" id="282683.SAMN04488105_10342"/>
<dbReference type="EMBL" id="FNAV01000003">
    <property type="protein sequence ID" value="SDE36538.1"/>
    <property type="molecule type" value="Genomic_DNA"/>
</dbReference>
<evidence type="ECO:0000256" key="1">
    <source>
        <dbReference type="ARBA" id="ARBA00004429"/>
    </source>
</evidence>
<keyword evidence="12" id="KW-1185">Reference proteome</keyword>
<dbReference type="PANTHER" id="PTHR35011">
    <property type="entry name" value="2,3-DIKETO-L-GULONATE TRAP TRANSPORTER SMALL PERMEASE PROTEIN YIAM"/>
    <property type="match status" value="1"/>
</dbReference>
<evidence type="ECO:0000256" key="4">
    <source>
        <dbReference type="ARBA" id="ARBA00022519"/>
    </source>
</evidence>
<organism evidence="11 12">
    <name type="scientific">Salipiger thiooxidans</name>
    <dbReference type="NCBI Taxonomy" id="282683"/>
    <lineage>
        <taxon>Bacteria</taxon>
        <taxon>Pseudomonadati</taxon>
        <taxon>Pseudomonadota</taxon>
        <taxon>Alphaproteobacteria</taxon>
        <taxon>Rhodobacterales</taxon>
        <taxon>Roseobacteraceae</taxon>
        <taxon>Salipiger</taxon>
    </lineage>
</organism>
<evidence type="ECO:0000256" key="7">
    <source>
        <dbReference type="ARBA" id="ARBA00023136"/>
    </source>
</evidence>
<keyword evidence="3" id="KW-1003">Cell membrane</keyword>
<feature type="transmembrane region" description="Helical" evidence="9">
    <location>
        <begin position="49"/>
        <end position="67"/>
    </location>
</feature>
<evidence type="ECO:0000256" key="9">
    <source>
        <dbReference type="RuleBase" id="RU369079"/>
    </source>
</evidence>
<gene>
    <name evidence="11" type="ORF">SAMN04488105_10342</name>
</gene>
<keyword evidence="4 9" id="KW-0997">Cell inner membrane</keyword>
<comment type="subcellular location">
    <subcellularLocation>
        <location evidence="1 9">Cell inner membrane</location>
        <topology evidence="1 9">Multi-pass membrane protein</topology>
    </subcellularLocation>
</comment>
<comment type="similarity">
    <text evidence="8 9">Belongs to the TRAP transporter small permease family.</text>
</comment>
<feature type="transmembrane region" description="Helical" evidence="9">
    <location>
        <begin position="88"/>
        <end position="109"/>
    </location>
</feature>
<comment type="subunit">
    <text evidence="9">The complex comprises the extracytoplasmic solute receptor protein and the two transmembrane proteins.</text>
</comment>
<evidence type="ECO:0000313" key="12">
    <source>
        <dbReference type="Proteomes" id="UP000198994"/>
    </source>
</evidence>
<dbReference type="InterPro" id="IPR055348">
    <property type="entry name" value="DctQ"/>
</dbReference>
<name>A0A1G7CB16_9RHOB</name>
<keyword evidence="7 9" id="KW-0472">Membrane</keyword>
<feature type="domain" description="Tripartite ATP-independent periplasmic transporters DctQ component" evidence="10">
    <location>
        <begin position="22"/>
        <end position="154"/>
    </location>
</feature>
<dbReference type="AlphaFoldDB" id="A0A1G7CB16"/>
<keyword evidence="2 9" id="KW-0813">Transport</keyword>
<feature type="transmembrane region" description="Helical" evidence="9">
    <location>
        <begin position="129"/>
        <end position="149"/>
    </location>
</feature>
<evidence type="ECO:0000313" key="11">
    <source>
        <dbReference type="EMBL" id="SDE36538.1"/>
    </source>
</evidence>
<dbReference type="OrthoDB" id="7843639at2"/>
<accession>A0A1G7CB16</accession>
<comment type="function">
    <text evidence="9">Part of the tripartite ATP-independent periplasmic (TRAP) transport system.</text>
</comment>
<evidence type="ECO:0000256" key="6">
    <source>
        <dbReference type="ARBA" id="ARBA00022989"/>
    </source>
</evidence>
<sequence>MKALRLLRTVERTVLVALFLSMVTLYTGSVITREIGGSFASRFAWIEEAVRIMNLFLVFLALGLALERGKHVGITTLRDRLPPAALKAVQRLIDIAGIGFCLYVAWLAVGLVQFVLRSGQSSPTLGVPMGVIYMAPVAGFLLLALRYALSLFGVIDRFSAQEEQA</sequence>
<evidence type="ECO:0000256" key="8">
    <source>
        <dbReference type="ARBA" id="ARBA00038436"/>
    </source>
</evidence>
<dbReference type="Pfam" id="PF04290">
    <property type="entry name" value="DctQ"/>
    <property type="match status" value="1"/>
</dbReference>
<evidence type="ECO:0000256" key="5">
    <source>
        <dbReference type="ARBA" id="ARBA00022692"/>
    </source>
</evidence>
<proteinExistence type="inferred from homology"/>
<dbReference type="RefSeq" id="WP_008887189.1">
    <property type="nucleotide sequence ID" value="NZ_FNAV01000003.1"/>
</dbReference>
<feature type="transmembrane region" description="Helical" evidence="9">
    <location>
        <begin position="12"/>
        <end position="29"/>
    </location>
</feature>
<keyword evidence="5 9" id="KW-0812">Transmembrane</keyword>
<evidence type="ECO:0000259" key="10">
    <source>
        <dbReference type="Pfam" id="PF04290"/>
    </source>
</evidence>
<dbReference type="GO" id="GO:0022857">
    <property type="term" value="F:transmembrane transporter activity"/>
    <property type="evidence" value="ECO:0007669"/>
    <property type="project" value="UniProtKB-UniRule"/>
</dbReference>
<dbReference type="PANTHER" id="PTHR35011:SF10">
    <property type="entry name" value="TRAP TRANSPORTER SMALL PERMEASE PROTEIN"/>
    <property type="match status" value="1"/>
</dbReference>
<keyword evidence="6 9" id="KW-1133">Transmembrane helix</keyword>
<evidence type="ECO:0000256" key="2">
    <source>
        <dbReference type="ARBA" id="ARBA00022448"/>
    </source>
</evidence>
<evidence type="ECO:0000256" key="3">
    <source>
        <dbReference type="ARBA" id="ARBA00022475"/>
    </source>
</evidence>
<dbReference type="InterPro" id="IPR007387">
    <property type="entry name" value="TRAP_DctQ"/>
</dbReference>
<dbReference type="Proteomes" id="UP000198994">
    <property type="component" value="Unassembled WGS sequence"/>
</dbReference>
<dbReference type="GO" id="GO:0015740">
    <property type="term" value="P:C4-dicarboxylate transport"/>
    <property type="evidence" value="ECO:0007669"/>
    <property type="project" value="TreeGrafter"/>
</dbReference>
<protein>
    <recommendedName>
        <fullName evidence="9">TRAP transporter small permease protein</fullName>
    </recommendedName>
</protein>